<organism evidence="7 8">
    <name type="scientific">Thalassoglobus neptunius</name>
    <dbReference type="NCBI Taxonomy" id="1938619"/>
    <lineage>
        <taxon>Bacteria</taxon>
        <taxon>Pseudomonadati</taxon>
        <taxon>Planctomycetota</taxon>
        <taxon>Planctomycetia</taxon>
        <taxon>Planctomycetales</taxon>
        <taxon>Planctomycetaceae</taxon>
        <taxon>Thalassoglobus</taxon>
    </lineage>
</organism>
<reference evidence="7 8" key="1">
    <citation type="submission" date="2019-02" db="EMBL/GenBank/DDBJ databases">
        <title>Deep-cultivation of Planctomycetes and their phenomic and genomic characterization uncovers novel biology.</title>
        <authorList>
            <person name="Wiegand S."/>
            <person name="Jogler M."/>
            <person name="Boedeker C."/>
            <person name="Pinto D."/>
            <person name="Vollmers J."/>
            <person name="Rivas-Marin E."/>
            <person name="Kohn T."/>
            <person name="Peeters S.H."/>
            <person name="Heuer A."/>
            <person name="Rast P."/>
            <person name="Oberbeckmann S."/>
            <person name="Bunk B."/>
            <person name="Jeske O."/>
            <person name="Meyerdierks A."/>
            <person name="Storesund J.E."/>
            <person name="Kallscheuer N."/>
            <person name="Luecker S."/>
            <person name="Lage O.M."/>
            <person name="Pohl T."/>
            <person name="Merkel B.J."/>
            <person name="Hornburger P."/>
            <person name="Mueller R.-W."/>
            <person name="Bruemmer F."/>
            <person name="Labrenz M."/>
            <person name="Spormann A.M."/>
            <person name="Op Den Camp H."/>
            <person name="Overmann J."/>
            <person name="Amann R."/>
            <person name="Jetten M.S.M."/>
            <person name="Mascher T."/>
            <person name="Medema M.H."/>
            <person name="Devos D.P."/>
            <person name="Kaster A.-K."/>
            <person name="Ovreas L."/>
            <person name="Rohde M."/>
            <person name="Galperin M.Y."/>
            <person name="Jogler C."/>
        </authorList>
    </citation>
    <scope>NUCLEOTIDE SEQUENCE [LARGE SCALE GENOMIC DNA]</scope>
    <source>
        <strain evidence="7 8">KOR42</strain>
    </source>
</reference>
<dbReference type="OrthoDB" id="9808930at2"/>
<evidence type="ECO:0000256" key="5">
    <source>
        <dbReference type="SAM" id="Phobius"/>
    </source>
</evidence>
<protein>
    <recommendedName>
        <fullName evidence="6">SHOCT domain-containing protein</fullName>
    </recommendedName>
</protein>
<keyword evidence="3 5" id="KW-1133">Transmembrane helix</keyword>
<evidence type="ECO:0000256" key="1">
    <source>
        <dbReference type="ARBA" id="ARBA00004141"/>
    </source>
</evidence>
<name>A0A5C5X4Y5_9PLAN</name>
<dbReference type="RefSeq" id="WP_146507218.1">
    <property type="nucleotide sequence ID" value="NZ_SIHI01000001.1"/>
</dbReference>
<sequence>MAISDEIERLAQLRDQGRLSDAEFQEAKAQLLSGASVDDHTSSANQIFGLSPKSWCMLMHFSQLLNCAPGAGMIAPVCMWVLSKDQSIEADRHGAVITNWVISSLIYSSVFGLLMFVVIGIPLMFALVIALVVFPIIGGVKASNGELWHYPMSIEFITVPGGDDEFTEEDSYF</sequence>
<keyword evidence="4 5" id="KW-0472">Membrane</keyword>
<feature type="domain" description="SHOCT" evidence="6">
    <location>
        <begin position="5"/>
        <end position="32"/>
    </location>
</feature>
<evidence type="ECO:0000313" key="8">
    <source>
        <dbReference type="Proteomes" id="UP000317243"/>
    </source>
</evidence>
<dbReference type="InterPro" id="IPR018649">
    <property type="entry name" value="SHOCT"/>
</dbReference>
<keyword evidence="2 5" id="KW-0812">Transmembrane</keyword>
<feature type="transmembrane region" description="Helical" evidence="5">
    <location>
        <begin position="61"/>
        <end position="82"/>
    </location>
</feature>
<comment type="subcellular location">
    <subcellularLocation>
        <location evidence="1">Membrane</location>
        <topology evidence="1">Multi-pass membrane protein</topology>
    </subcellularLocation>
</comment>
<dbReference type="Proteomes" id="UP000317243">
    <property type="component" value="Unassembled WGS sequence"/>
</dbReference>
<evidence type="ECO:0000256" key="3">
    <source>
        <dbReference type="ARBA" id="ARBA00022989"/>
    </source>
</evidence>
<evidence type="ECO:0000259" key="6">
    <source>
        <dbReference type="Pfam" id="PF09851"/>
    </source>
</evidence>
<comment type="caution">
    <text evidence="7">The sequence shown here is derived from an EMBL/GenBank/DDBJ whole genome shotgun (WGS) entry which is preliminary data.</text>
</comment>
<keyword evidence="8" id="KW-1185">Reference proteome</keyword>
<dbReference type="AlphaFoldDB" id="A0A5C5X4Y5"/>
<evidence type="ECO:0000256" key="2">
    <source>
        <dbReference type="ARBA" id="ARBA00022692"/>
    </source>
</evidence>
<dbReference type="EMBL" id="SIHI01000001">
    <property type="protein sequence ID" value="TWT57381.1"/>
    <property type="molecule type" value="Genomic_DNA"/>
</dbReference>
<dbReference type="Pfam" id="PF09685">
    <property type="entry name" value="MamF_MmsF"/>
    <property type="match status" value="1"/>
</dbReference>
<proteinExistence type="predicted"/>
<accession>A0A5C5X4Y5</accession>
<evidence type="ECO:0000313" key="7">
    <source>
        <dbReference type="EMBL" id="TWT57381.1"/>
    </source>
</evidence>
<gene>
    <name evidence="7" type="ORF">KOR42_07410</name>
</gene>
<dbReference type="InterPro" id="IPR019109">
    <property type="entry name" value="MamF_MmsF"/>
</dbReference>
<evidence type="ECO:0000256" key="4">
    <source>
        <dbReference type="ARBA" id="ARBA00023136"/>
    </source>
</evidence>
<feature type="transmembrane region" description="Helical" evidence="5">
    <location>
        <begin position="94"/>
        <end position="117"/>
    </location>
</feature>
<feature type="transmembrane region" description="Helical" evidence="5">
    <location>
        <begin position="123"/>
        <end position="142"/>
    </location>
</feature>
<dbReference type="Pfam" id="PF09851">
    <property type="entry name" value="SHOCT"/>
    <property type="match status" value="1"/>
</dbReference>